<dbReference type="PANTHER" id="PTHR30081:SF8">
    <property type="entry name" value="PROTEIN TRANSLOCASE SUBUNIT SECF"/>
    <property type="match status" value="1"/>
</dbReference>
<feature type="domain" description="Protein export membrane protein SecD/SecF C-terminal" evidence="10">
    <location>
        <begin position="112"/>
        <end position="293"/>
    </location>
</feature>
<feature type="transmembrane region" description="Helical" evidence="9">
    <location>
        <begin position="192"/>
        <end position="214"/>
    </location>
</feature>
<feature type="transmembrane region" description="Helical" evidence="9">
    <location>
        <begin position="242"/>
        <end position="264"/>
    </location>
</feature>
<dbReference type="RefSeq" id="WP_331255507.1">
    <property type="nucleotide sequence ID" value="NZ_CP133270.1"/>
</dbReference>
<evidence type="ECO:0000313" key="11">
    <source>
        <dbReference type="EMBL" id="WVX66661.1"/>
    </source>
</evidence>
<keyword evidence="2 9" id="KW-0813">Transport</keyword>
<evidence type="ECO:0000256" key="2">
    <source>
        <dbReference type="ARBA" id="ARBA00022448"/>
    </source>
</evidence>
<dbReference type="NCBIfam" id="TIGR00916">
    <property type="entry name" value="2A0604s01"/>
    <property type="match status" value="1"/>
</dbReference>
<protein>
    <recommendedName>
        <fullName evidence="9">Protein-export membrane protein SecF</fullName>
    </recommendedName>
</protein>
<name>A0ABZ2C4S1_9PROT</name>
<evidence type="ECO:0000256" key="6">
    <source>
        <dbReference type="ARBA" id="ARBA00022989"/>
    </source>
</evidence>
<keyword evidence="4 9" id="KW-0812">Transmembrane</keyword>
<gene>
    <name evidence="9" type="primary">secF</name>
    <name evidence="11" type="ORF">Bealeia1_00843</name>
</gene>
<dbReference type="EMBL" id="CP133270">
    <property type="protein sequence ID" value="WVX66661.1"/>
    <property type="molecule type" value="Genomic_DNA"/>
</dbReference>
<feature type="transmembrane region" description="Helical" evidence="9">
    <location>
        <begin position="163"/>
        <end position="186"/>
    </location>
</feature>
<evidence type="ECO:0000313" key="12">
    <source>
        <dbReference type="Proteomes" id="UP001330434"/>
    </source>
</evidence>
<keyword evidence="5 9" id="KW-0653">Protein transport</keyword>
<dbReference type="InterPro" id="IPR022813">
    <property type="entry name" value="SecD/SecF_arch_bac"/>
</dbReference>
<dbReference type="Pfam" id="PF07549">
    <property type="entry name" value="Sec_GG"/>
    <property type="match status" value="1"/>
</dbReference>
<comment type="function">
    <text evidence="9">Part of the Sec protein translocase complex. Interacts with the SecYEG preprotein conducting channel. SecDF uses the proton motive force (PMF) to complete protein translocation after the ATP-dependent function of SecA.</text>
</comment>
<dbReference type="PANTHER" id="PTHR30081">
    <property type="entry name" value="PROTEIN-EXPORT MEMBRANE PROTEIN SEC"/>
    <property type="match status" value="1"/>
</dbReference>
<keyword evidence="3 9" id="KW-1003">Cell membrane</keyword>
<comment type="similarity">
    <text evidence="9">Belongs to the SecD/SecF family. SecF subfamily.</text>
</comment>
<evidence type="ECO:0000256" key="9">
    <source>
        <dbReference type="HAMAP-Rule" id="MF_01464"/>
    </source>
</evidence>
<evidence type="ECO:0000256" key="8">
    <source>
        <dbReference type="ARBA" id="ARBA00023136"/>
    </source>
</evidence>
<keyword evidence="7 9" id="KW-0811">Translocation</keyword>
<sequence>MAINFIPHGTKIDFMGMRKWAFSLTILMVAISIATFLFKGLNYGIDFKGGLVMEVRSPGAPFDLGQLRSELHGIVSGEIAFQEFGSAQDILIRIERQPGGDEAQIQALDKVKAALGSAVEYRKVETVGPKVSQDLLHNGLLAIFWSLLAIMVYIWFRFEWQYGLCGVISLLHDCFSILGFYAIFNYEFNETSIIAILTTATYSINDTVVVYDRIRENLRKYKKMPFKDIINLSLNDTLSRTILTSSTVLMSLLALYFFGGPVIASFSLPIFIGITVGTFSSIFISAPLLLYFKIRPQAQDAIEKA</sequence>
<dbReference type="HAMAP" id="MF_01464_B">
    <property type="entry name" value="SecF_B"/>
    <property type="match status" value="1"/>
</dbReference>
<dbReference type="Proteomes" id="UP001330434">
    <property type="component" value="Chromosome"/>
</dbReference>
<dbReference type="Gene3D" id="1.20.1640.10">
    <property type="entry name" value="Multidrug efflux transporter AcrB transmembrane domain"/>
    <property type="match status" value="1"/>
</dbReference>
<proteinExistence type="inferred from homology"/>
<comment type="subunit">
    <text evidence="9">Forms a complex with SecD. Part of the essential Sec protein translocation apparatus which comprises SecA, SecYEG and auxiliary proteins SecDF-YajC and YidC.</text>
</comment>
<keyword evidence="8 9" id="KW-0472">Membrane</keyword>
<accession>A0ABZ2C4S1</accession>
<evidence type="ECO:0000256" key="4">
    <source>
        <dbReference type="ARBA" id="ARBA00022692"/>
    </source>
</evidence>
<dbReference type="InterPro" id="IPR048634">
    <property type="entry name" value="SecD_SecF_C"/>
</dbReference>
<evidence type="ECO:0000256" key="3">
    <source>
        <dbReference type="ARBA" id="ARBA00022475"/>
    </source>
</evidence>
<dbReference type="NCBIfam" id="TIGR00966">
    <property type="entry name" value="transloc_SecF"/>
    <property type="match status" value="1"/>
</dbReference>
<dbReference type="InterPro" id="IPR055344">
    <property type="entry name" value="SecD_SecF_C_bact"/>
</dbReference>
<reference evidence="11 12" key="1">
    <citation type="journal article" date="2024" name="Environ. Microbiol.">
        <title>Novel evolutionary insights on the interactions of the Holosporales (Alphaproteobacteria) with eukaryotic hosts from comparative genomics.</title>
        <authorList>
            <person name="Giovannini M."/>
            <person name="Petroni G."/>
            <person name="Castelli M."/>
        </authorList>
    </citation>
    <scope>NUCLEOTIDE SEQUENCE [LARGE SCALE GENOMIC DNA]</scope>
    <source>
        <strain evidence="11 12">US_Bl 15I1</strain>
    </source>
</reference>
<feature type="transmembrane region" description="Helical" evidence="9">
    <location>
        <begin position="270"/>
        <end position="292"/>
    </location>
</feature>
<evidence type="ECO:0000256" key="1">
    <source>
        <dbReference type="ARBA" id="ARBA00004651"/>
    </source>
</evidence>
<dbReference type="InterPro" id="IPR022645">
    <property type="entry name" value="SecD/SecF_bac"/>
</dbReference>
<evidence type="ECO:0000259" key="10">
    <source>
        <dbReference type="Pfam" id="PF02355"/>
    </source>
</evidence>
<dbReference type="PRINTS" id="PR01755">
    <property type="entry name" value="SECFTRNLCASE"/>
</dbReference>
<dbReference type="InterPro" id="IPR005665">
    <property type="entry name" value="SecF_bac"/>
</dbReference>
<comment type="subcellular location">
    <subcellularLocation>
        <location evidence="1 9">Cell membrane</location>
        <topology evidence="1 9">Multi-pass membrane protein</topology>
    </subcellularLocation>
</comment>
<feature type="transmembrane region" description="Helical" evidence="9">
    <location>
        <begin position="135"/>
        <end position="156"/>
    </location>
</feature>
<keyword evidence="6 9" id="KW-1133">Transmembrane helix</keyword>
<keyword evidence="12" id="KW-1185">Reference proteome</keyword>
<feature type="transmembrane region" description="Helical" evidence="9">
    <location>
        <begin position="20"/>
        <end position="38"/>
    </location>
</feature>
<evidence type="ECO:0000256" key="5">
    <source>
        <dbReference type="ARBA" id="ARBA00022927"/>
    </source>
</evidence>
<dbReference type="InterPro" id="IPR022646">
    <property type="entry name" value="SecD/SecF_CS"/>
</dbReference>
<dbReference type="Pfam" id="PF02355">
    <property type="entry name" value="SecD_SecF_C"/>
    <property type="match status" value="1"/>
</dbReference>
<organism evidence="11 12">
    <name type="scientific">Candidatus Bealeia paramacronuclearis</name>
    <dbReference type="NCBI Taxonomy" id="1921001"/>
    <lineage>
        <taxon>Bacteria</taxon>
        <taxon>Pseudomonadati</taxon>
        <taxon>Pseudomonadota</taxon>
        <taxon>Alphaproteobacteria</taxon>
        <taxon>Holosporales</taxon>
        <taxon>Holosporaceae</taxon>
        <taxon>Candidatus Bealeia</taxon>
    </lineage>
</organism>
<evidence type="ECO:0000256" key="7">
    <source>
        <dbReference type="ARBA" id="ARBA00023010"/>
    </source>
</evidence>
<dbReference type="SUPFAM" id="SSF82866">
    <property type="entry name" value="Multidrug efflux transporter AcrB transmembrane domain"/>
    <property type="match status" value="1"/>
</dbReference>